<evidence type="ECO:0000256" key="5">
    <source>
        <dbReference type="ARBA" id="ARBA00023136"/>
    </source>
</evidence>
<evidence type="ECO:0000256" key="7">
    <source>
        <dbReference type="ARBA" id="ARBA00039964"/>
    </source>
</evidence>
<name>A0A8C4Z5K4_GADMO</name>
<dbReference type="GO" id="GO:0005739">
    <property type="term" value="C:mitochondrion"/>
    <property type="evidence" value="ECO:0007669"/>
    <property type="project" value="TreeGrafter"/>
</dbReference>
<dbReference type="PANTHER" id="PTHR16056:SF15">
    <property type="entry name" value="REGULATOR OF MICROTUBULE DYNAMICS PROTEIN 2"/>
    <property type="match status" value="1"/>
</dbReference>
<protein>
    <recommendedName>
        <fullName evidence="7">Regulator of microtubule dynamics protein 2</fullName>
    </recommendedName>
    <alternativeName>
        <fullName evidence="8">Protein FAM82A1</fullName>
    </alternativeName>
</protein>
<evidence type="ECO:0000256" key="8">
    <source>
        <dbReference type="ARBA" id="ARBA00041609"/>
    </source>
</evidence>
<dbReference type="OMA" id="NCICLAK"/>
<feature type="transmembrane region" description="Helical" evidence="10">
    <location>
        <begin position="33"/>
        <end position="52"/>
    </location>
</feature>
<dbReference type="PANTHER" id="PTHR16056">
    <property type="entry name" value="REGULATOR OF MICROTUBULE DYNAMICS PROTEIN"/>
    <property type="match status" value="1"/>
</dbReference>
<keyword evidence="4" id="KW-0175">Coiled coil</keyword>
<dbReference type="Gene3D" id="1.25.40.10">
    <property type="entry name" value="Tetratricopeptide repeat domain"/>
    <property type="match status" value="1"/>
</dbReference>
<reference evidence="11" key="2">
    <citation type="submission" date="2025-09" db="UniProtKB">
        <authorList>
            <consortium name="Ensembl"/>
        </authorList>
    </citation>
    <scope>IDENTIFICATION</scope>
</reference>
<comment type="subcellular location">
    <subcellularLocation>
        <location evidence="1">Membrane</location>
        <topology evidence="1">Single-pass membrane protein</topology>
    </subcellularLocation>
</comment>
<dbReference type="GO" id="GO:0008017">
    <property type="term" value="F:microtubule binding"/>
    <property type="evidence" value="ECO:0007669"/>
    <property type="project" value="TreeGrafter"/>
</dbReference>
<dbReference type="InterPro" id="IPR049039">
    <property type="entry name" value="RMD1-3_a_helical_rpt"/>
</dbReference>
<dbReference type="GO" id="GO:0016020">
    <property type="term" value="C:membrane"/>
    <property type="evidence" value="ECO:0007669"/>
    <property type="project" value="UniProtKB-SubCell"/>
</dbReference>
<evidence type="ECO:0000256" key="9">
    <source>
        <dbReference type="SAM" id="MobiDB-lite"/>
    </source>
</evidence>
<gene>
    <name evidence="11" type="primary">LOC115560137</name>
</gene>
<keyword evidence="2 10" id="KW-0812">Transmembrane</keyword>
<dbReference type="CTD" id="151393"/>
<feature type="compositionally biased region" description="Low complexity" evidence="9">
    <location>
        <begin position="161"/>
        <end position="175"/>
    </location>
</feature>
<keyword evidence="12" id="KW-1185">Reference proteome</keyword>
<evidence type="ECO:0000313" key="11">
    <source>
        <dbReference type="Ensembl" id="ENSGMOP00000006177.2"/>
    </source>
</evidence>
<evidence type="ECO:0000256" key="3">
    <source>
        <dbReference type="ARBA" id="ARBA00022989"/>
    </source>
</evidence>
<dbReference type="Proteomes" id="UP000694546">
    <property type="component" value="Chromosome 15"/>
</dbReference>
<feature type="compositionally biased region" description="Gly residues" evidence="9">
    <location>
        <begin position="139"/>
        <end position="148"/>
    </location>
</feature>
<feature type="compositionally biased region" description="Acidic residues" evidence="9">
    <location>
        <begin position="204"/>
        <end position="215"/>
    </location>
</feature>
<evidence type="ECO:0000256" key="1">
    <source>
        <dbReference type="ARBA" id="ARBA00004167"/>
    </source>
</evidence>
<dbReference type="OrthoDB" id="512473at2759"/>
<dbReference type="GO" id="GO:0097431">
    <property type="term" value="C:mitotic spindle pole"/>
    <property type="evidence" value="ECO:0007669"/>
    <property type="project" value="TreeGrafter"/>
</dbReference>
<evidence type="ECO:0000313" key="12">
    <source>
        <dbReference type="Proteomes" id="UP000694546"/>
    </source>
</evidence>
<dbReference type="RefSeq" id="XP_030235319.1">
    <property type="nucleotide sequence ID" value="XM_030379459.1"/>
</dbReference>
<dbReference type="GeneID" id="115560137"/>
<dbReference type="InterPro" id="IPR011990">
    <property type="entry name" value="TPR-like_helical_dom_sf"/>
</dbReference>
<accession>A0A8C4Z5K4</accession>
<keyword evidence="3 10" id="KW-1133">Transmembrane helix</keyword>
<organism evidence="11 12">
    <name type="scientific">Gadus morhua</name>
    <name type="common">Atlantic cod</name>
    <dbReference type="NCBI Taxonomy" id="8049"/>
    <lineage>
        <taxon>Eukaryota</taxon>
        <taxon>Metazoa</taxon>
        <taxon>Chordata</taxon>
        <taxon>Craniata</taxon>
        <taxon>Vertebrata</taxon>
        <taxon>Euteleostomi</taxon>
        <taxon>Actinopterygii</taxon>
        <taxon>Neopterygii</taxon>
        <taxon>Teleostei</taxon>
        <taxon>Neoteleostei</taxon>
        <taxon>Acanthomorphata</taxon>
        <taxon>Zeiogadaria</taxon>
        <taxon>Gadariae</taxon>
        <taxon>Gadiformes</taxon>
        <taxon>Gadoidei</taxon>
        <taxon>Gadidae</taxon>
        <taxon>Gadus</taxon>
    </lineage>
</organism>
<dbReference type="GO" id="GO:0005876">
    <property type="term" value="C:spindle microtubule"/>
    <property type="evidence" value="ECO:0007669"/>
    <property type="project" value="TreeGrafter"/>
</dbReference>
<proteinExistence type="inferred from homology"/>
<sequence>MFCSLHRKLTVRISQCLPVYLHHSSMAHADSKLMVIGALAGVAGVSLAAVWYHSLRSRRRDSWPATCLDSPGGSQAGGGLTVVDGGAGGGPALAGQAEVLDRLEALIRCVSELKDEMRALKSALPLLPDQVREEMKNGRSGGGGGGAGSRRTTPTRRKRAAAAAGLATRSGGQSSEEAESEGGYMTALTDSDEEEPSPGSPRQEEEEEEEGEEEPVDQLVALLGRVDALHRGDSCGKRQSLDALLEKKEEYGNSASLLWRLARAYCDAHDLADGLEEKKALALSGKEAGAEAVRLNPSCADSHQWYAIMCGLMAEYDTVQNKIKNGFIFKDHLDKAIELKPEDPMSYYLLGRWCYAVAQLSWIERKVATTLFGEPPSATVQDALKNFLKVEDISPGYSKQNYVFLAKCFKDLGQKSQARRMCEAACSMDTVSKEDEDAAKELTVLCPMLGV</sequence>
<feature type="region of interest" description="Disordered" evidence="9">
    <location>
        <begin position="130"/>
        <end position="215"/>
    </location>
</feature>
<dbReference type="Ensembl" id="ENSGMOT00000006353.2">
    <property type="protein sequence ID" value="ENSGMOP00000006177.2"/>
    <property type="gene ID" value="ENSGMOG00000005663.2"/>
</dbReference>
<keyword evidence="5 10" id="KW-0472">Membrane</keyword>
<reference evidence="11" key="1">
    <citation type="submission" date="2025-08" db="UniProtKB">
        <authorList>
            <consortium name="Ensembl"/>
        </authorList>
    </citation>
    <scope>IDENTIFICATION</scope>
</reference>
<dbReference type="GeneTree" id="ENSGT00950000182992"/>
<dbReference type="Pfam" id="PF21033">
    <property type="entry name" value="RMD1-3"/>
    <property type="match status" value="1"/>
</dbReference>
<evidence type="ECO:0000256" key="2">
    <source>
        <dbReference type="ARBA" id="ARBA00022692"/>
    </source>
</evidence>
<evidence type="ECO:0000256" key="6">
    <source>
        <dbReference type="ARBA" id="ARBA00038360"/>
    </source>
</evidence>
<evidence type="ECO:0000256" key="4">
    <source>
        <dbReference type="ARBA" id="ARBA00023054"/>
    </source>
</evidence>
<dbReference type="AlphaFoldDB" id="A0A8C4Z5K4"/>
<dbReference type="KEGG" id="gmh:115560137"/>
<comment type="similarity">
    <text evidence="6">Belongs to the RMDN family.</text>
</comment>
<dbReference type="SUPFAM" id="SSF48452">
    <property type="entry name" value="TPR-like"/>
    <property type="match status" value="1"/>
</dbReference>
<evidence type="ECO:0000256" key="10">
    <source>
        <dbReference type="SAM" id="Phobius"/>
    </source>
</evidence>